<evidence type="ECO:0000313" key="5">
    <source>
        <dbReference type="EMBL" id="TNJ64500.1"/>
    </source>
</evidence>
<evidence type="ECO:0000256" key="2">
    <source>
        <dbReference type="ARBA" id="ARBA00022481"/>
    </source>
</evidence>
<evidence type="ECO:0000256" key="1">
    <source>
        <dbReference type="ARBA" id="ARBA00004241"/>
    </source>
</evidence>
<dbReference type="OrthoDB" id="2644943at2"/>
<keyword evidence="2" id="KW-0488">Methylation</keyword>
<evidence type="ECO:0000256" key="3">
    <source>
        <dbReference type="ARBA" id="ARBA00023287"/>
    </source>
</evidence>
<keyword evidence="4" id="KW-0812">Transmembrane</keyword>
<dbReference type="InterPro" id="IPR045584">
    <property type="entry name" value="Pilin-like"/>
</dbReference>
<feature type="transmembrane region" description="Helical" evidence="4">
    <location>
        <begin position="21"/>
        <end position="43"/>
    </location>
</feature>
<dbReference type="SUPFAM" id="SSF54523">
    <property type="entry name" value="Pili subunits"/>
    <property type="match status" value="1"/>
</dbReference>
<keyword evidence="3" id="KW-0178">Competence</keyword>
<dbReference type="AlphaFoldDB" id="A0A5C4T789"/>
<sequence>MDMQAILNKKWKLRSNEKGVTLIELLAVVVILGIIAGVAGVAVSGSFTSAKQNADAANVAIITDAVQRYLLEGGSASALIATATTNVATSEDVLEALQTAGYLNTIPKVKVSTTGYFNIVVSGSPSIVTVTVVS</sequence>
<gene>
    <name evidence="5" type="ORF">FE784_19670</name>
</gene>
<dbReference type="PROSITE" id="PS00409">
    <property type="entry name" value="PROKAR_NTER_METHYL"/>
    <property type="match status" value="1"/>
</dbReference>
<protein>
    <submittedName>
        <fullName evidence="5">Prepilin-type N-terminal cleavage/methylation domain-containing protein</fullName>
    </submittedName>
</protein>
<dbReference type="NCBIfam" id="TIGR02532">
    <property type="entry name" value="IV_pilin_GFxxxE"/>
    <property type="match status" value="1"/>
</dbReference>
<dbReference type="PRINTS" id="PR00813">
    <property type="entry name" value="BCTERIALGSPG"/>
</dbReference>
<dbReference type="Pfam" id="PF07963">
    <property type="entry name" value="N_methyl"/>
    <property type="match status" value="1"/>
</dbReference>
<comment type="subcellular location">
    <subcellularLocation>
        <location evidence="1">Cell surface</location>
    </subcellularLocation>
</comment>
<dbReference type="InterPro" id="IPR012902">
    <property type="entry name" value="N_methyl_site"/>
</dbReference>
<reference evidence="5 6" key="1">
    <citation type="submission" date="2019-05" db="EMBL/GenBank/DDBJ databases">
        <title>We sequenced the genome of Paenibacillus hemerocallicola KCTC 33185 for further insight into its adaptation and study the phylogeny of Paenibacillus.</title>
        <authorList>
            <person name="Narsing Rao M.P."/>
        </authorList>
    </citation>
    <scope>NUCLEOTIDE SEQUENCE [LARGE SCALE GENOMIC DNA]</scope>
    <source>
        <strain evidence="5 6">KCTC 33185</strain>
    </source>
</reference>
<dbReference type="EMBL" id="VDCQ01000028">
    <property type="protein sequence ID" value="TNJ64500.1"/>
    <property type="molecule type" value="Genomic_DNA"/>
</dbReference>
<dbReference type="InterPro" id="IPR000983">
    <property type="entry name" value="Bac_GSPG_pilin"/>
</dbReference>
<keyword evidence="6" id="KW-1185">Reference proteome</keyword>
<organism evidence="5 6">
    <name type="scientific">Paenibacillus hemerocallicola</name>
    <dbReference type="NCBI Taxonomy" id="1172614"/>
    <lineage>
        <taxon>Bacteria</taxon>
        <taxon>Bacillati</taxon>
        <taxon>Bacillota</taxon>
        <taxon>Bacilli</taxon>
        <taxon>Bacillales</taxon>
        <taxon>Paenibacillaceae</taxon>
        <taxon>Paenibacillus</taxon>
    </lineage>
</organism>
<keyword evidence="4" id="KW-1133">Transmembrane helix</keyword>
<name>A0A5C4T789_9BACL</name>
<dbReference type="GO" id="GO:0030420">
    <property type="term" value="P:establishment of competence for transformation"/>
    <property type="evidence" value="ECO:0007669"/>
    <property type="project" value="UniProtKB-KW"/>
</dbReference>
<proteinExistence type="predicted"/>
<dbReference type="Gene3D" id="3.30.700.10">
    <property type="entry name" value="Glycoprotein, Type 4 Pilin"/>
    <property type="match status" value="1"/>
</dbReference>
<comment type="caution">
    <text evidence="5">The sequence shown here is derived from an EMBL/GenBank/DDBJ whole genome shotgun (WGS) entry which is preliminary data.</text>
</comment>
<evidence type="ECO:0000256" key="4">
    <source>
        <dbReference type="SAM" id="Phobius"/>
    </source>
</evidence>
<keyword evidence="4" id="KW-0472">Membrane</keyword>
<dbReference type="Proteomes" id="UP000307943">
    <property type="component" value="Unassembled WGS sequence"/>
</dbReference>
<dbReference type="GO" id="GO:0015627">
    <property type="term" value="C:type II protein secretion system complex"/>
    <property type="evidence" value="ECO:0007669"/>
    <property type="project" value="InterPro"/>
</dbReference>
<dbReference type="GO" id="GO:0015628">
    <property type="term" value="P:protein secretion by the type II secretion system"/>
    <property type="evidence" value="ECO:0007669"/>
    <property type="project" value="InterPro"/>
</dbReference>
<evidence type="ECO:0000313" key="6">
    <source>
        <dbReference type="Proteomes" id="UP000307943"/>
    </source>
</evidence>
<accession>A0A5C4T789</accession>
<dbReference type="GO" id="GO:0009986">
    <property type="term" value="C:cell surface"/>
    <property type="evidence" value="ECO:0007669"/>
    <property type="project" value="UniProtKB-SubCell"/>
</dbReference>